<feature type="domain" description="HTH araC/xylS-type" evidence="11">
    <location>
        <begin position="408"/>
        <end position="505"/>
    </location>
</feature>
<evidence type="ECO:0000256" key="3">
    <source>
        <dbReference type="ARBA" id="ARBA00022490"/>
    </source>
</evidence>
<keyword evidence="7" id="KW-0238">DNA-binding</keyword>
<dbReference type="InterPro" id="IPR051552">
    <property type="entry name" value="HptR"/>
</dbReference>
<dbReference type="SUPFAM" id="SSF46689">
    <property type="entry name" value="Homeodomain-like"/>
    <property type="match status" value="2"/>
</dbReference>
<gene>
    <name evidence="13" type="ORF">E5259_00590</name>
</gene>
<proteinExistence type="predicted"/>
<keyword evidence="6" id="KW-0805">Transcription regulation</keyword>
<dbReference type="GO" id="GO:0003700">
    <property type="term" value="F:DNA-binding transcription factor activity"/>
    <property type="evidence" value="ECO:0007669"/>
    <property type="project" value="InterPro"/>
</dbReference>
<accession>A0A7G5MNL7</accession>
<evidence type="ECO:0000259" key="12">
    <source>
        <dbReference type="PROSITE" id="PS50110"/>
    </source>
</evidence>
<dbReference type="InterPro" id="IPR011006">
    <property type="entry name" value="CheY-like_superfamily"/>
</dbReference>
<keyword evidence="4 10" id="KW-0597">Phosphoprotein</keyword>
<dbReference type="GO" id="GO:0000160">
    <property type="term" value="P:phosphorelay signal transduction system"/>
    <property type="evidence" value="ECO:0007669"/>
    <property type="project" value="UniProtKB-KW"/>
</dbReference>
<evidence type="ECO:0000256" key="1">
    <source>
        <dbReference type="ARBA" id="ARBA00004496"/>
    </source>
</evidence>
<dbReference type="Pfam" id="PF00072">
    <property type="entry name" value="Response_reg"/>
    <property type="match status" value="1"/>
</dbReference>
<evidence type="ECO:0000256" key="9">
    <source>
        <dbReference type="ARBA" id="ARBA00024867"/>
    </source>
</evidence>
<dbReference type="PANTHER" id="PTHR42713:SF3">
    <property type="entry name" value="TRANSCRIPTIONAL REGULATORY PROTEIN HPTR"/>
    <property type="match status" value="1"/>
</dbReference>
<keyword evidence="3" id="KW-0963">Cytoplasm</keyword>
<dbReference type="PROSITE" id="PS01124">
    <property type="entry name" value="HTH_ARAC_FAMILY_2"/>
    <property type="match status" value="1"/>
</dbReference>
<dbReference type="SUPFAM" id="SSF52172">
    <property type="entry name" value="CheY-like"/>
    <property type="match status" value="1"/>
</dbReference>
<dbReference type="InterPro" id="IPR001789">
    <property type="entry name" value="Sig_transdc_resp-reg_receiver"/>
</dbReference>
<dbReference type="PROSITE" id="PS50110">
    <property type="entry name" value="RESPONSE_REGULATORY"/>
    <property type="match status" value="1"/>
</dbReference>
<dbReference type="GeneID" id="75053137"/>
<feature type="modified residue" description="4-aspartylphosphate" evidence="10">
    <location>
        <position position="56"/>
    </location>
</feature>
<protein>
    <recommendedName>
        <fullName evidence="2">Stage 0 sporulation protein A homolog</fullName>
    </recommendedName>
</protein>
<feature type="domain" description="Response regulatory" evidence="12">
    <location>
        <begin position="4"/>
        <end position="121"/>
    </location>
</feature>
<dbReference type="InterPro" id="IPR009057">
    <property type="entry name" value="Homeodomain-like_sf"/>
</dbReference>
<dbReference type="AlphaFoldDB" id="A0A7G5MNL7"/>
<dbReference type="GO" id="GO:0043565">
    <property type="term" value="F:sequence-specific DNA binding"/>
    <property type="evidence" value="ECO:0007669"/>
    <property type="project" value="InterPro"/>
</dbReference>
<dbReference type="Pfam" id="PF12833">
    <property type="entry name" value="HTH_18"/>
    <property type="match status" value="1"/>
</dbReference>
<evidence type="ECO:0000313" key="13">
    <source>
        <dbReference type="EMBL" id="QMW76210.1"/>
    </source>
</evidence>
<reference evidence="13 14" key="1">
    <citation type="submission" date="2019-04" db="EMBL/GenBank/DDBJ databases">
        <authorList>
            <person name="Schori C."/>
            <person name="Ahrens C."/>
        </authorList>
    </citation>
    <scope>NUCLEOTIDE SEQUENCE [LARGE SCALE GENOMIC DNA]</scope>
    <source>
        <strain evidence="13 14">DSM 2950</strain>
    </source>
</reference>
<evidence type="ECO:0000256" key="2">
    <source>
        <dbReference type="ARBA" id="ARBA00018672"/>
    </source>
</evidence>
<keyword evidence="8" id="KW-0804">Transcription</keyword>
<evidence type="ECO:0000256" key="6">
    <source>
        <dbReference type="ARBA" id="ARBA00023015"/>
    </source>
</evidence>
<evidence type="ECO:0000256" key="7">
    <source>
        <dbReference type="ARBA" id="ARBA00023125"/>
    </source>
</evidence>
<evidence type="ECO:0000256" key="10">
    <source>
        <dbReference type="PROSITE-ProRule" id="PRU00169"/>
    </source>
</evidence>
<dbReference type="RefSeq" id="WP_018595295.1">
    <property type="nucleotide sequence ID" value="NZ_AP031416.1"/>
</dbReference>
<evidence type="ECO:0000256" key="8">
    <source>
        <dbReference type="ARBA" id="ARBA00023163"/>
    </source>
</evidence>
<dbReference type="InterPro" id="IPR020449">
    <property type="entry name" value="Tscrpt_reg_AraC-type_HTH"/>
</dbReference>
<evidence type="ECO:0000256" key="4">
    <source>
        <dbReference type="ARBA" id="ARBA00022553"/>
    </source>
</evidence>
<keyword evidence="5" id="KW-0902">Two-component regulatory system</keyword>
<comment type="function">
    <text evidence="9">May play the central regulatory role in sporulation. It may be an element of the effector pathway responsible for the activation of sporulation genes in response to nutritional stress. Spo0A may act in concert with spo0H (a sigma factor) to control the expression of some genes that are critical to the sporulation process.</text>
</comment>
<evidence type="ECO:0000259" key="11">
    <source>
        <dbReference type="PROSITE" id="PS01124"/>
    </source>
</evidence>
<dbReference type="InterPro" id="IPR018060">
    <property type="entry name" value="HTH_AraC"/>
</dbReference>
<dbReference type="Gene3D" id="1.10.10.60">
    <property type="entry name" value="Homeodomain-like"/>
    <property type="match status" value="2"/>
</dbReference>
<dbReference type="PRINTS" id="PR00032">
    <property type="entry name" value="HTHARAC"/>
</dbReference>
<evidence type="ECO:0000313" key="14">
    <source>
        <dbReference type="Proteomes" id="UP000515789"/>
    </source>
</evidence>
<dbReference type="SMART" id="SM00448">
    <property type="entry name" value="REC"/>
    <property type="match status" value="1"/>
</dbReference>
<dbReference type="CDD" id="cd17536">
    <property type="entry name" value="REC_YesN-like"/>
    <property type="match status" value="1"/>
</dbReference>
<dbReference type="GO" id="GO:0005737">
    <property type="term" value="C:cytoplasm"/>
    <property type="evidence" value="ECO:0007669"/>
    <property type="project" value="UniProtKB-SubCell"/>
</dbReference>
<dbReference type="Proteomes" id="UP000515789">
    <property type="component" value="Chromosome"/>
</dbReference>
<sequence length="505" mass="57238">MIFYLMIVDDETTIRKGLTQVVNWEAIDCIIQDTASDGLEAIEKLKENPVDIIITDIRMPESDGLDLAKYVMEHYPEIKVIILTGYADFEYAKTAIKYNVSDFLLKPISIEQVVASVQSAQKKIITSRQKNTANKSDVAFMIDQLLQELTDASYSDTLAARLKEYNISLESYYVAAFQFIPYAGNISALKEIIINLKSNSYCYRYNNLIIAIYFYPACTGRCPAVPRELLQNCRDITAMADSFYEQKLTIGISSHHTSPGEYSVAVFESIRALTLNFYSQDNIAFYQEQGTAEDYTLSAGETLSVYELENAIISLDFDAAEQILNSIFIKLQSNFAKSSDVKNLCIHIYYTGTHILLEKGLEMPDNNLLHSIENSSNIFELESIVKSLLQILRETLLASEISYSKTVKDSIAYITENLKEPITLEQLAAHVHVNPSYLSRTFKKETGHTITDFINLKRIERAKELLSDRSILTYEIAEQVGFNDPAYFSAIFKKYVGMTPKEFRG</sequence>
<dbReference type="EMBL" id="CP039126">
    <property type="protein sequence ID" value="QMW76210.1"/>
    <property type="molecule type" value="Genomic_DNA"/>
</dbReference>
<organism evidence="13 14">
    <name type="scientific">Blautia producta</name>
    <dbReference type="NCBI Taxonomy" id="33035"/>
    <lineage>
        <taxon>Bacteria</taxon>
        <taxon>Bacillati</taxon>
        <taxon>Bacillota</taxon>
        <taxon>Clostridia</taxon>
        <taxon>Lachnospirales</taxon>
        <taxon>Lachnospiraceae</taxon>
        <taxon>Blautia</taxon>
    </lineage>
</organism>
<evidence type="ECO:0000256" key="5">
    <source>
        <dbReference type="ARBA" id="ARBA00023012"/>
    </source>
</evidence>
<dbReference type="PANTHER" id="PTHR42713">
    <property type="entry name" value="HISTIDINE KINASE-RELATED"/>
    <property type="match status" value="1"/>
</dbReference>
<comment type="subcellular location">
    <subcellularLocation>
        <location evidence="1">Cytoplasm</location>
    </subcellularLocation>
</comment>
<dbReference type="Gene3D" id="3.40.50.2300">
    <property type="match status" value="1"/>
</dbReference>
<name>A0A7G5MNL7_9FIRM</name>
<dbReference type="SMART" id="SM00342">
    <property type="entry name" value="HTH_ARAC"/>
    <property type="match status" value="1"/>
</dbReference>